<protein>
    <recommendedName>
        <fullName evidence="2">Glycosyl transferase CAP10 domain-containing protein</fullName>
    </recommendedName>
</protein>
<dbReference type="SMART" id="SM00672">
    <property type="entry name" value="CAP10"/>
    <property type="match status" value="1"/>
</dbReference>
<evidence type="ECO:0000259" key="2">
    <source>
        <dbReference type="SMART" id="SM00672"/>
    </source>
</evidence>
<dbReference type="Pfam" id="PF05686">
    <property type="entry name" value="Glyco_transf_90"/>
    <property type="match status" value="1"/>
</dbReference>
<dbReference type="OrthoDB" id="202415at2759"/>
<gene>
    <name evidence="3" type="ORF">EYC80_000868</name>
</gene>
<evidence type="ECO:0000256" key="1">
    <source>
        <dbReference type="SAM" id="Phobius"/>
    </source>
</evidence>
<keyword evidence="1" id="KW-0812">Transmembrane</keyword>
<dbReference type="PANTHER" id="PTHR12203:SF63">
    <property type="entry name" value="GLYCOSYL TRANSFERASE CAP10 DOMAIN-CONTAINING PROTEIN"/>
    <property type="match status" value="1"/>
</dbReference>
<keyword evidence="4" id="KW-1185">Reference proteome</keyword>
<dbReference type="InterPro" id="IPR051091">
    <property type="entry name" value="O-Glucosyltr/Glycosyltrsf_90"/>
</dbReference>
<reference evidence="3 4" key="1">
    <citation type="submission" date="2019-06" db="EMBL/GenBank/DDBJ databases">
        <title>Genome Sequence of the Brown Rot Fungal Pathogen Monilinia laxa.</title>
        <authorList>
            <person name="De Miccolis Angelini R.M."/>
            <person name="Landi L."/>
            <person name="Abate D."/>
            <person name="Pollastro S."/>
            <person name="Romanazzi G."/>
            <person name="Faretra F."/>
        </authorList>
    </citation>
    <scope>NUCLEOTIDE SEQUENCE [LARGE SCALE GENOMIC DNA]</scope>
    <source>
        <strain evidence="3 4">Mlax316</strain>
    </source>
</reference>
<accession>A0A5N6K897</accession>
<dbReference type="Proteomes" id="UP000326757">
    <property type="component" value="Unassembled WGS sequence"/>
</dbReference>
<organism evidence="3 4">
    <name type="scientific">Monilinia laxa</name>
    <name type="common">Brown rot fungus</name>
    <name type="synonym">Sclerotinia laxa</name>
    <dbReference type="NCBI Taxonomy" id="61186"/>
    <lineage>
        <taxon>Eukaryota</taxon>
        <taxon>Fungi</taxon>
        <taxon>Dikarya</taxon>
        <taxon>Ascomycota</taxon>
        <taxon>Pezizomycotina</taxon>
        <taxon>Leotiomycetes</taxon>
        <taxon>Helotiales</taxon>
        <taxon>Sclerotiniaceae</taxon>
        <taxon>Monilinia</taxon>
    </lineage>
</organism>
<comment type="caution">
    <text evidence="3">The sequence shown here is derived from an EMBL/GenBank/DDBJ whole genome shotgun (WGS) entry which is preliminary data.</text>
</comment>
<feature type="domain" description="Glycosyl transferase CAP10" evidence="2">
    <location>
        <begin position="182"/>
        <end position="453"/>
    </location>
</feature>
<feature type="transmembrane region" description="Helical" evidence="1">
    <location>
        <begin position="53"/>
        <end position="70"/>
    </location>
</feature>
<dbReference type="PANTHER" id="PTHR12203">
    <property type="entry name" value="KDEL LYS-ASP-GLU-LEU CONTAINING - RELATED"/>
    <property type="match status" value="1"/>
</dbReference>
<dbReference type="InterPro" id="IPR006598">
    <property type="entry name" value="CAP10"/>
</dbReference>
<keyword evidence="1" id="KW-1133">Transmembrane helix</keyword>
<sequence length="487" mass="55727">MYRFETNLRNSNPHAFVGEVEGAKYILSSITLPTGDAYGKFLLSGMAFRSRNPVNVGLILLTLLICIYLYNKQSTNLRSPILQFSVDGQKPSTDILQSLSLTDDQCAATFPGLTKEIDDAVARGPFPLKRQPDHHTGLVQGRIKNGKVYIISADPKPSRNMLQERISVLHQLHRAVITSPSPLPNTIFSLNVLDTPMNNSWAFSRSNNPQIKDGNYWVMPHFSFWSWPISFIGTIDEALSKIERIEKNTHWTEKIDKAVWRGTGWFNTVGNKDLRPNLILKGKEKEWADIEALEWNTNGESAENAIGIEDFCKYKYIIYTEGITYSGRLLFHQACASIILTPPPMYLLHNTHFMRPIFSTSFFPEHESAPNTYDNWSTRWPQTYGPSEANIIFVKPDWSDLEETIMYLRNHPEIATGIAERQRQLFTRYLSPASEACYWRALIRGWSKVAEPYYEDDGWGSWDAEGLENGEGMRWENFNLLGEIPRN</sequence>
<keyword evidence="1" id="KW-0472">Membrane</keyword>
<evidence type="ECO:0000313" key="3">
    <source>
        <dbReference type="EMBL" id="KAB8298691.1"/>
    </source>
</evidence>
<evidence type="ECO:0000313" key="4">
    <source>
        <dbReference type="Proteomes" id="UP000326757"/>
    </source>
</evidence>
<dbReference type="EMBL" id="VIGI01000006">
    <property type="protein sequence ID" value="KAB8298691.1"/>
    <property type="molecule type" value="Genomic_DNA"/>
</dbReference>
<name>A0A5N6K897_MONLA</name>
<proteinExistence type="predicted"/>
<dbReference type="AlphaFoldDB" id="A0A5N6K897"/>